<accession>A0ABV9TRS1</accession>
<evidence type="ECO:0000256" key="2">
    <source>
        <dbReference type="ARBA" id="ARBA00009008"/>
    </source>
</evidence>
<evidence type="ECO:0000256" key="6">
    <source>
        <dbReference type="ARBA" id="ARBA00023054"/>
    </source>
</evidence>
<reference evidence="10" key="1">
    <citation type="journal article" date="2019" name="Int. J. Syst. Evol. Microbiol.">
        <title>The Global Catalogue of Microorganisms (GCM) 10K type strain sequencing project: providing services to taxonomists for standard genome sequencing and annotation.</title>
        <authorList>
            <consortium name="The Broad Institute Genomics Platform"/>
            <consortium name="The Broad Institute Genome Sequencing Center for Infectious Disease"/>
            <person name="Wu L."/>
            <person name="Ma J."/>
        </authorList>
    </citation>
    <scope>NUCLEOTIDE SEQUENCE [LARGE SCALE GENOMIC DNA]</scope>
    <source>
        <strain evidence="10">KLKA75</strain>
    </source>
</reference>
<dbReference type="InterPro" id="IPR019933">
    <property type="entry name" value="DivIVA_domain"/>
</dbReference>
<keyword evidence="10" id="KW-1185">Reference proteome</keyword>
<keyword evidence="6" id="KW-0175">Coiled coil</keyword>
<dbReference type="Proteomes" id="UP001595872">
    <property type="component" value="Unassembled WGS sequence"/>
</dbReference>
<comment type="caution">
    <text evidence="9">The sequence shown here is derived from an EMBL/GenBank/DDBJ whole genome shotgun (WGS) entry which is preliminary data.</text>
</comment>
<dbReference type="PANTHER" id="PTHR35794:SF2">
    <property type="entry name" value="CELL DIVISION PROTEIN DIVIVA"/>
    <property type="match status" value="1"/>
</dbReference>
<dbReference type="EMBL" id="JBHSIT010000001">
    <property type="protein sequence ID" value="MFC4906289.1"/>
    <property type="molecule type" value="Genomic_DNA"/>
</dbReference>
<dbReference type="Gene3D" id="6.10.250.660">
    <property type="match status" value="3"/>
</dbReference>
<evidence type="ECO:0000256" key="3">
    <source>
        <dbReference type="ARBA" id="ARBA00018787"/>
    </source>
</evidence>
<comment type="subcellular location">
    <subcellularLocation>
        <location evidence="1">Cytoplasm</location>
    </subcellularLocation>
</comment>
<evidence type="ECO:0000313" key="9">
    <source>
        <dbReference type="EMBL" id="MFC4906289.1"/>
    </source>
</evidence>
<gene>
    <name evidence="9" type="ORF">ACFPCY_03080</name>
</gene>
<keyword evidence="5" id="KW-0132">Cell division</keyword>
<organism evidence="9 10">
    <name type="scientific">Actinomadura gamaensis</name>
    <dbReference type="NCBI Taxonomy" id="1763541"/>
    <lineage>
        <taxon>Bacteria</taxon>
        <taxon>Bacillati</taxon>
        <taxon>Actinomycetota</taxon>
        <taxon>Actinomycetes</taxon>
        <taxon>Streptosporangiales</taxon>
        <taxon>Thermomonosporaceae</taxon>
        <taxon>Actinomadura</taxon>
    </lineage>
</organism>
<evidence type="ECO:0000313" key="10">
    <source>
        <dbReference type="Proteomes" id="UP001595872"/>
    </source>
</evidence>
<sequence length="162" mass="18436">MSLRGYNRAQVDELMGRLRAGMDGGGPPLTAEDVRQARFDVVLRGYDRRVVDAMLQECVLELQATAPSAPPRQRRPRVQHEWLISWIQNVRFPRATPRAGYVMRDVDAFLDRVVAGLRGTQPPVTARDVREVTFRTARFSGAYDEQDVDRFLVQLAEALDPR</sequence>
<comment type="similarity">
    <text evidence="2">Belongs to the DivIVA family.</text>
</comment>
<evidence type="ECO:0000256" key="5">
    <source>
        <dbReference type="ARBA" id="ARBA00022618"/>
    </source>
</evidence>
<dbReference type="InterPro" id="IPR007793">
    <property type="entry name" value="DivIVA_fam"/>
</dbReference>
<proteinExistence type="inferred from homology"/>
<name>A0ABV9TRS1_9ACTN</name>
<evidence type="ECO:0000256" key="4">
    <source>
        <dbReference type="ARBA" id="ARBA00022490"/>
    </source>
</evidence>
<evidence type="ECO:0000256" key="8">
    <source>
        <dbReference type="ARBA" id="ARBA00031737"/>
    </source>
</evidence>
<keyword evidence="7" id="KW-0131">Cell cycle</keyword>
<protein>
    <recommendedName>
        <fullName evidence="3">Cell wall synthesis protein Wag31</fullName>
    </recommendedName>
    <alternativeName>
        <fullName evidence="8">Antigen 84</fullName>
    </alternativeName>
</protein>
<dbReference type="NCBIfam" id="TIGR03544">
    <property type="entry name" value="DivI1A_domain"/>
    <property type="match status" value="3"/>
</dbReference>
<evidence type="ECO:0000256" key="1">
    <source>
        <dbReference type="ARBA" id="ARBA00004496"/>
    </source>
</evidence>
<keyword evidence="4" id="KW-0963">Cytoplasm</keyword>
<dbReference type="PANTHER" id="PTHR35794">
    <property type="entry name" value="CELL DIVISION PROTEIN DIVIVA"/>
    <property type="match status" value="1"/>
</dbReference>
<evidence type="ECO:0000256" key="7">
    <source>
        <dbReference type="ARBA" id="ARBA00023306"/>
    </source>
</evidence>
<dbReference type="RefSeq" id="WP_378251999.1">
    <property type="nucleotide sequence ID" value="NZ_JBHSIT010000001.1"/>
</dbReference>